<gene>
    <name evidence="2" type="ORF">SporoS204_02635</name>
</gene>
<accession>A0ABM6JSJ2</accession>
<dbReference type="EMBL" id="CP015108">
    <property type="protein sequence ID" value="ARF13171.1"/>
    <property type="molecule type" value="Genomic_DNA"/>
</dbReference>
<dbReference type="InterPro" id="IPR038020">
    <property type="entry name" value="MbtH-like_sf"/>
</dbReference>
<protein>
    <submittedName>
        <fullName evidence="2">Protein mbtH</fullName>
    </submittedName>
</protein>
<evidence type="ECO:0000313" key="3">
    <source>
        <dbReference type="Proteomes" id="UP000192486"/>
    </source>
</evidence>
<dbReference type="SMART" id="SM00923">
    <property type="entry name" value="MbtH"/>
    <property type="match status" value="1"/>
</dbReference>
<keyword evidence="3" id="KW-1185">Reference proteome</keyword>
<dbReference type="Proteomes" id="UP000192486">
    <property type="component" value="Chromosome"/>
</dbReference>
<dbReference type="PANTHER" id="PTHR38444:SF1">
    <property type="entry name" value="ENTEROBACTIN BIOSYNTHESIS PROTEIN YBDZ"/>
    <property type="match status" value="1"/>
</dbReference>
<proteinExistence type="predicted"/>
<dbReference type="PANTHER" id="PTHR38444">
    <property type="entry name" value="ENTEROBACTIN BIOSYNTHESIS PROTEIN YBDZ"/>
    <property type="match status" value="1"/>
</dbReference>
<sequence>MSNPFENAEESYAVLINSEGQYSLWPGFLHIPSGWDQVYGVTNRQECLDYVNSNWDNLMPNSAKTIENVSNRN</sequence>
<dbReference type="InterPro" id="IPR037407">
    <property type="entry name" value="MLP_fam"/>
</dbReference>
<organism evidence="2 3">
    <name type="scientific">Sporosarcina ureae</name>
    <dbReference type="NCBI Taxonomy" id="1571"/>
    <lineage>
        <taxon>Bacteria</taxon>
        <taxon>Bacillati</taxon>
        <taxon>Bacillota</taxon>
        <taxon>Bacilli</taxon>
        <taxon>Bacillales</taxon>
        <taxon>Caryophanaceae</taxon>
        <taxon>Sporosarcina</taxon>
    </lineage>
</organism>
<dbReference type="Pfam" id="PF03621">
    <property type="entry name" value="MbtH"/>
    <property type="match status" value="1"/>
</dbReference>
<dbReference type="Gene3D" id="3.90.820.10">
    <property type="entry name" value="Structural Genomics, Unknown Function 30-nov-00 1gh9 Mol_id"/>
    <property type="match status" value="1"/>
</dbReference>
<evidence type="ECO:0000259" key="1">
    <source>
        <dbReference type="SMART" id="SM00923"/>
    </source>
</evidence>
<feature type="domain" description="MbtH-like" evidence="1">
    <location>
        <begin position="3"/>
        <end position="53"/>
    </location>
</feature>
<name>A0ABM6JSJ2_SPOUR</name>
<evidence type="ECO:0000313" key="2">
    <source>
        <dbReference type="EMBL" id="ARF13171.1"/>
    </source>
</evidence>
<reference evidence="2 3" key="1">
    <citation type="submission" date="2016-04" db="EMBL/GenBank/DDBJ databases">
        <title>Comparative Genomics and Epigenetics of Sporosarcina ureae.</title>
        <authorList>
            <person name="Oliver A.S."/>
            <person name="Cooper K.K."/>
        </authorList>
    </citation>
    <scope>NUCLEOTIDE SEQUENCE [LARGE SCALE GENOMIC DNA]</scope>
    <source>
        <strain evidence="2 3">S204</strain>
    </source>
</reference>
<dbReference type="RefSeq" id="WP_029052977.1">
    <property type="nucleotide sequence ID" value="NZ_CP015108.1"/>
</dbReference>
<dbReference type="InterPro" id="IPR005153">
    <property type="entry name" value="MbtH-like_dom"/>
</dbReference>
<dbReference type="SUPFAM" id="SSF160582">
    <property type="entry name" value="MbtH-like"/>
    <property type="match status" value="1"/>
</dbReference>